<evidence type="ECO:0000313" key="4">
    <source>
        <dbReference type="Proteomes" id="UP000283634"/>
    </source>
</evidence>
<organism evidence="3 4">
    <name type="scientific">Trypanosoma rangeli</name>
    <dbReference type="NCBI Taxonomy" id="5698"/>
    <lineage>
        <taxon>Eukaryota</taxon>
        <taxon>Discoba</taxon>
        <taxon>Euglenozoa</taxon>
        <taxon>Kinetoplastea</taxon>
        <taxon>Metakinetoplastina</taxon>
        <taxon>Trypanosomatida</taxon>
        <taxon>Trypanosomatidae</taxon>
        <taxon>Trypanosoma</taxon>
        <taxon>Herpetosoma</taxon>
    </lineage>
</organism>
<evidence type="ECO:0000256" key="1">
    <source>
        <dbReference type="SAM" id="MobiDB-lite"/>
    </source>
</evidence>
<keyword evidence="2" id="KW-0732">Signal</keyword>
<evidence type="ECO:0000313" key="3">
    <source>
        <dbReference type="EMBL" id="RNE96071.1"/>
    </source>
</evidence>
<dbReference type="AlphaFoldDB" id="A0A3R7N403"/>
<accession>A0A3R7N403</accession>
<comment type="caution">
    <text evidence="3">The sequence shown here is derived from an EMBL/GenBank/DDBJ whole genome shotgun (WGS) entry which is preliminary data.</text>
</comment>
<feature type="signal peptide" evidence="2">
    <location>
        <begin position="1"/>
        <end position="16"/>
    </location>
</feature>
<keyword evidence="4" id="KW-1185">Reference proteome</keyword>
<proteinExistence type="predicted"/>
<dbReference type="RefSeq" id="XP_029233516.1">
    <property type="nucleotide sequence ID" value="XM_029386660.1"/>
</dbReference>
<name>A0A3R7N403_TRYRA</name>
<protein>
    <submittedName>
        <fullName evidence="3">Uncharacterized protein</fullName>
    </submittedName>
</protein>
<dbReference type="EMBL" id="MKGL01000749">
    <property type="protein sequence ID" value="RNE96071.1"/>
    <property type="molecule type" value="Genomic_DNA"/>
</dbReference>
<dbReference type="GeneID" id="40333941"/>
<sequence length="112" mass="12653">MFLFLESLCAAFAGQATFDLELFVGSVQAPELETYELCRRLGNRWRKDLLPIWLRCHGLNFREVAAGVCLLRGGPIALPLVASGAEDNQKRVRHHPLKGQRPDLAVPRKRRC</sequence>
<evidence type="ECO:0000256" key="2">
    <source>
        <dbReference type="SAM" id="SignalP"/>
    </source>
</evidence>
<gene>
    <name evidence="3" type="ORF">TraAM80_10008</name>
</gene>
<dbReference type="Proteomes" id="UP000283634">
    <property type="component" value="Unassembled WGS sequence"/>
</dbReference>
<reference evidence="3 4" key="1">
    <citation type="journal article" date="2018" name="BMC Genomics">
        <title>Genomic comparison of Trypanosoma conorhini and Trypanosoma rangeli to Trypanosoma cruzi strains of high and low virulence.</title>
        <authorList>
            <person name="Bradwell K.R."/>
            <person name="Koparde V.N."/>
            <person name="Matveyev A.V."/>
            <person name="Serrano M.G."/>
            <person name="Alves J.M."/>
            <person name="Parikh H."/>
            <person name="Huang B."/>
            <person name="Lee V."/>
            <person name="Espinosa-Alvarez O."/>
            <person name="Ortiz P.A."/>
            <person name="Costa-Martins A.G."/>
            <person name="Teixeira M.M."/>
            <person name="Buck G.A."/>
        </authorList>
    </citation>
    <scope>NUCLEOTIDE SEQUENCE [LARGE SCALE GENOMIC DNA]</scope>
    <source>
        <strain evidence="3 4">AM80</strain>
    </source>
</reference>
<feature type="chain" id="PRO_5018546265" evidence="2">
    <location>
        <begin position="17"/>
        <end position="112"/>
    </location>
</feature>
<feature type="region of interest" description="Disordered" evidence="1">
    <location>
        <begin position="87"/>
        <end position="112"/>
    </location>
</feature>